<accession>A0A8T8XBV0</accession>
<evidence type="ECO:0000256" key="1">
    <source>
        <dbReference type="SAM" id="Phobius"/>
    </source>
</evidence>
<sequence length="203" mass="22916">MEWSIDSIQCQIVNGRKVKLNVTHLWPVDEVSVNLVSTQSRTVAGEPRANRGWLHVFLPAIFPAVAALGFEFFFRLTQAGTALLACFLPSSIIFPLFLHLVYSTTYLTRYYNLEGTWTSFLFFISIFIFTLLSPASSGSDNRKLARSTPYTLCTGLRVGIPFISALVWGVSWWKWIGINLPLICVHWRLLQCLASHLLPFSNG</sequence>
<name>A0A8T8XBV0_ASPJA</name>
<evidence type="ECO:0000313" key="2">
    <source>
        <dbReference type="EMBL" id="RAH84869.1"/>
    </source>
</evidence>
<keyword evidence="1" id="KW-0812">Transmembrane</keyword>
<dbReference type="EMBL" id="KZ824776">
    <property type="protein sequence ID" value="RAH84869.1"/>
    <property type="molecule type" value="Genomic_DNA"/>
</dbReference>
<protein>
    <submittedName>
        <fullName evidence="2">Uncharacterized protein</fullName>
    </submittedName>
</protein>
<dbReference type="GeneID" id="37170505"/>
<dbReference type="RefSeq" id="XP_025530763.1">
    <property type="nucleotide sequence ID" value="XM_025666813.1"/>
</dbReference>
<keyword evidence="1" id="KW-1133">Transmembrane helix</keyword>
<feature type="transmembrane region" description="Helical" evidence="1">
    <location>
        <begin position="81"/>
        <end position="102"/>
    </location>
</feature>
<gene>
    <name evidence="2" type="ORF">BO86DRAFT_208729</name>
</gene>
<keyword evidence="1" id="KW-0472">Membrane</keyword>
<feature type="transmembrane region" description="Helical" evidence="1">
    <location>
        <begin position="117"/>
        <end position="135"/>
    </location>
</feature>
<proteinExistence type="predicted"/>
<feature type="transmembrane region" description="Helical" evidence="1">
    <location>
        <begin position="156"/>
        <end position="175"/>
    </location>
</feature>
<keyword evidence="3" id="KW-1185">Reference proteome</keyword>
<organism evidence="2 3">
    <name type="scientific">Aspergillus japonicus CBS 114.51</name>
    <dbReference type="NCBI Taxonomy" id="1448312"/>
    <lineage>
        <taxon>Eukaryota</taxon>
        <taxon>Fungi</taxon>
        <taxon>Dikarya</taxon>
        <taxon>Ascomycota</taxon>
        <taxon>Pezizomycotina</taxon>
        <taxon>Eurotiomycetes</taxon>
        <taxon>Eurotiomycetidae</taxon>
        <taxon>Eurotiales</taxon>
        <taxon>Aspergillaceae</taxon>
        <taxon>Aspergillus</taxon>
        <taxon>Aspergillus subgen. Circumdati</taxon>
    </lineage>
</organism>
<reference evidence="2 3" key="1">
    <citation type="submission" date="2018-02" db="EMBL/GenBank/DDBJ databases">
        <title>The genomes of Aspergillus section Nigri reveals drivers in fungal speciation.</title>
        <authorList>
            <consortium name="DOE Joint Genome Institute"/>
            <person name="Vesth T.C."/>
            <person name="Nybo J."/>
            <person name="Theobald S."/>
            <person name="Brandl J."/>
            <person name="Frisvad J.C."/>
            <person name="Nielsen K.F."/>
            <person name="Lyhne E.K."/>
            <person name="Kogle M.E."/>
            <person name="Kuo A."/>
            <person name="Riley R."/>
            <person name="Clum A."/>
            <person name="Nolan M."/>
            <person name="Lipzen A."/>
            <person name="Salamov A."/>
            <person name="Henrissat B."/>
            <person name="Wiebenga A."/>
            <person name="De vries R.P."/>
            <person name="Grigoriev I.V."/>
            <person name="Mortensen U.H."/>
            <person name="Andersen M.R."/>
            <person name="Baker S.E."/>
        </authorList>
    </citation>
    <scope>NUCLEOTIDE SEQUENCE [LARGE SCALE GENOMIC DNA]</scope>
    <source>
        <strain evidence="2 3">CBS 114.51</strain>
    </source>
</reference>
<dbReference type="AlphaFoldDB" id="A0A8T8XBV0"/>
<evidence type="ECO:0000313" key="3">
    <source>
        <dbReference type="Proteomes" id="UP000249497"/>
    </source>
</evidence>
<dbReference type="Proteomes" id="UP000249497">
    <property type="component" value="Unassembled WGS sequence"/>
</dbReference>
<feature type="transmembrane region" description="Helical" evidence="1">
    <location>
        <begin position="53"/>
        <end position="74"/>
    </location>
</feature>